<dbReference type="Gene3D" id="1.25.10.10">
    <property type="entry name" value="Leucine-rich Repeat Variant"/>
    <property type="match status" value="1"/>
</dbReference>
<name>A0A9P4USA3_9PEZI</name>
<dbReference type="SUPFAM" id="SSF48371">
    <property type="entry name" value="ARM repeat"/>
    <property type="match status" value="1"/>
</dbReference>
<organism evidence="3 4">
    <name type="scientific">Polychaeton citri CBS 116435</name>
    <dbReference type="NCBI Taxonomy" id="1314669"/>
    <lineage>
        <taxon>Eukaryota</taxon>
        <taxon>Fungi</taxon>
        <taxon>Dikarya</taxon>
        <taxon>Ascomycota</taxon>
        <taxon>Pezizomycotina</taxon>
        <taxon>Dothideomycetes</taxon>
        <taxon>Dothideomycetidae</taxon>
        <taxon>Capnodiales</taxon>
        <taxon>Capnodiaceae</taxon>
        <taxon>Polychaeton</taxon>
    </lineage>
</organism>
<feature type="domain" description="Formin GTPase-binding" evidence="2">
    <location>
        <begin position="331"/>
        <end position="623"/>
    </location>
</feature>
<feature type="region of interest" description="Disordered" evidence="1">
    <location>
        <begin position="278"/>
        <end position="297"/>
    </location>
</feature>
<keyword evidence="4" id="KW-1185">Reference proteome</keyword>
<dbReference type="InterPro" id="IPR010473">
    <property type="entry name" value="GTPase-bd"/>
</dbReference>
<comment type="caution">
    <text evidence="3">The sequence shown here is derived from an EMBL/GenBank/DDBJ whole genome shotgun (WGS) entry which is preliminary data.</text>
</comment>
<feature type="region of interest" description="Disordered" evidence="1">
    <location>
        <begin position="376"/>
        <end position="488"/>
    </location>
</feature>
<dbReference type="Pfam" id="PF06371">
    <property type="entry name" value="Drf_GBD"/>
    <property type="match status" value="1"/>
</dbReference>
<dbReference type="GO" id="GO:0031267">
    <property type="term" value="F:small GTPase binding"/>
    <property type="evidence" value="ECO:0007669"/>
    <property type="project" value="InterPro"/>
</dbReference>
<dbReference type="InterPro" id="IPR016024">
    <property type="entry name" value="ARM-type_fold"/>
</dbReference>
<gene>
    <name evidence="3" type="ORF">K431DRAFT_217215</name>
</gene>
<dbReference type="AlphaFoldDB" id="A0A9P4USA3"/>
<dbReference type="GO" id="GO:0003779">
    <property type="term" value="F:actin binding"/>
    <property type="evidence" value="ECO:0007669"/>
    <property type="project" value="InterPro"/>
</dbReference>
<evidence type="ECO:0000259" key="2">
    <source>
        <dbReference type="SMART" id="SM01140"/>
    </source>
</evidence>
<dbReference type="OrthoDB" id="2155261at2759"/>
<feature type="region of interest" description="Disordered" evidence="1">
    <location>
        <begin position="1"/>
        <end position="266"/>
    </location>
</feature>
<dbReference type="EMBL" id="MU003770">
    <property type="protein sequence ID" value="KAF2724799.1"/>
    <property type="molecule type" value="Genomic_DNA"/>
</dbReference>
<protein>
    <recommendedName>
        <fullName evidence="2">Formin GTPase-binding domain-containing protein</fullName>
    </recommendedName>
</protein>
<evidence type="ECO:0000313" key="3">
    <source>
        <dbReference type="EMBL" id="KAF2724799.1"/>
    </source>
</evidence>
<feature type="compositionally biased region" description="Basic and acidic residues" evidence="1">
    <location>
        <begin position="401"/>
        <end position="415"/>
    </location>
</feature>
<dbReference type="SMART" id="SM01140">
    <property type="entry name" value="Drf_GBD"/>
    <property type="match status" value="1"/>
</dbReference>
<sequence>MSAIQSPIPHRPQHQRNKSSKSGILKSLVSPKSRPVSPDVSVERNTQGQDTWTRQVPLLPSDHPHVKGARPLGERHANAQSPPSSPTKTPKGRRHMTGSKPSGKSEKTEKMKKTKSATNLQSMFAKMNKSSKDLSKLGDEEKDKENSTPPASATSPAETPIWAQFSTSAVKTDVERPISRGERTRSIHEEIARYTPQEYSPGKQRDFQGGFERPQQPPTLHSRPESSSNMSGISRLGAIGRKVSGGRNSVDIRRSEDSGSTGSKVWNARLSIEKVVSSRRESFDRKVSGSSAEQAPPKEKLNITKRGGRVMAAVAAFQGKVVSRDVPIKAEPELNPADVDKAFEAVLDSRNIPEPMRQKMRTLTLRVKADFVKQDHGAKSAGASSEEAMVEAMTDASKTGAEAKEENTDVNDSKSTKRSRPRSRTFTFSKADKRGGDTSPSKKQRSSSKARKEEKTRPVSIHVPKSGGSKSSTPTTPTFGSFGRSGQAPASPSSFITYLKQNQDPTVVEVGRLHKLRILLRNETVAWVDNFISQGGMSEIVGLLHRIMEVEWREEHEDQLLHESLLCLKGLCTTERAMADLEKVADQLFPALVGMLFDDEKKGPAEYSTRTVIIQLLFNFLSAAKEPSASALEKRARTILSYLGEPQKAEDEQPLSFVLEMHAPRPYKLWCREVSNVTREVFWIFLHHLNVIPLPRPSSSSRANTAEEREVLAMTYTQRHFPGARPPVPAAPYIGGVEWDATTYLTAHLDLVNGLISSLATTRTRNELRGQLQASGFERIAGGTMRTCKEKFYGGVHDGLKSWVGAAAEDEWETKYVREGPTQEEQADQAKKFLSSPKKSPKKKEEPPQLEVPKLDLGLGAATHEFNDDDGWLG</sequence>
<dbReference type="Proteomes" id="UP000799441">
    <property type="component" value="Unassembled WGS sequence"/>
</dbReference>
<evidence type="ECO:0000313" key="4">
    <source>
        <dbReference type="Proteomes" id="UP000799441"/>
    </source>
</evidence>
<proteinExistence type="predicted"/>
<dbReference type="InterPro" id="IPR011989">
    <property type="entry name" value="ARM-like"/>
</dbReference>
<evidence type="ECO:0000256" key="1">
    <source>
        <dbReference type="SAM" id="MobiDB-lite"/>
    </source>
</evidence>
<feature type="compositionally biased region" description="Basic and acidic residues" evidence="1">
    <location>
        <begin position="278"/>
        <end position="287"/>
    </location>
</feature>
<feature type="compositionally biased region" description="Low complexity" evidence="1">
    <location>
        <begin position="464"/>
        <end position="482"/>
    </location>
</feature>
<accession>A0A9P4USA3</accession>
<feature type="compositionally biased region" description="Polar residues" evidence="1">
    <location>
        <begin position="43"/>
        <end position="54"/>
    </location>
</feature>
<reference evidence="3" key="1">
    <citation type="journal article" date="2020" name="Stud. Mycol.">
        <title>101 Dothideomycetes genomes: a test case for predicting lifestyles and emergence of pathogens.</title>
        <authorList>
            <person name="Haridas S."/>
            <person name="Albert R."/>
            <person name="Binder M."/>
            <person name="Bloem J."/>
            <person name="Labutti K."/>
            <person name="Salamov A."/>
            <person name="Andreopoulos B."/>
            <person name="Baker S."/>
            <person name="Barry K."/>
            <person name="Bills G."/>
            <person name="Bluhm B."/>
            <person name="Cannon C."/>
            <person name="Castanera R."/>
            <person name="Culley D."/>
            <person name="Daum C."/>
            <person name="Ezra D."/>
            <person name="Gonzalez J."/>
            <person name="Henrissat B."/>
            <person name="Kuo A."/>
            <person name="Liang C."/>
            <person name="Lipzen A."/>
            <person name="Lutzoni F."/>
            <person name="Magnuson J."/>
            <person name="Mondo S."/>
            <person name="Nolan M."/>
            <person name="Ohm R."/>
            <person name="Pangilinan J."/>
            <person name="Park H.-J."/>
            <person name="Ramirez L."/>
            <person name="Alfaro M."/>
            <person name="Sun H."/>
            <person name="Tritt A."/>
            <person name="Yoshinaga Y."/>
            <person name="Zwiers L.-H."/>
            <person name="Turgeon B."/>
            <person name="Goodwin S."/>
            <person name="Spatafora J."/>
            <person name="Crous P."/>
            <person name="Grigoriev I."/>
        </authorList>
    </citation>
    <scope>NUCLEOTIDE SEQUENCE</scope>
    <source>
        <strain evidence="3">CBS 116435</strain>
    </source>
</reference>
<dbReference type="GO" id="GO:0030036">
    <property type="term" value="P:actin cytoskeleton organization"/>
    <property type="evidence" value="ECO:0007669"/>
    <property type="project" value="InterPro"/>
</dbReference>
<feature type="compositionally biased region" description="Low complexity" evidence="1">
    <location>
        <begin position="147"/>
        <end position="160"/>
    </location>
</feature>
<feature type="region of interest" description="Disordered" evidence="1">
    <location>
        <begin position="818"/>
        <end position="874"/>
    </location>
</feature>
<feature type="compositionally biased region" description="Basic and acidic residues" evidence="1">
    <location>
        <begin position="172"/>
        <end position="192"/>
    </location>
</feature>
<feature type="compositionally biased region" description="Basic and acidic residues" evidence="1">
    <location>
        <begin position="130"/>
        <end position="146"/>
    </location>
</feature>